<dbReference type="PANTHER" id="PTHR30469">
    <property type="entry name" value="MULTIDRUG RESISTANCE PROTEIN MDTA"/>
    <property type="match status" value="1"/>
</dbReference>
<evidence type="ECO:0000256" key="1">
    <source>
        <dbReference type="ARBA" id="ARBA00009477"/>
    </source>
</evidence>
<gene>
    <name evidence="6" type="ORF">FLT43_26285</name>
    <name evidence="5" type="ORF">M5W83_07350</name>
</gene>
<dbReference type="RefSeq" id="WP_087442183.1">
    <property type="nucleotide sequence ID" value="NZ_CABMNB010000023.1"/>
</dbReference>
<dbReference type="Gene3D" id="2.40.420.20">
    <property type="match status" value="1"/>
</dbReference>
<dbReference type="EMBL" id="JAMDMM010000017">
    <property type="protein sequence ID" value="MCY9606960.1"/>
    <property type="molecule type" value="Genomic_DNA"/>
</dbReference>
<dbReference type="AlphaFoldDB" id="A0AAP9E107"/>
<feature type="domain" description="Multidrug resistance protein MdtA-like C-terminal permuted SH3" evidence="4">
    <location>
        <begin position="305"/>
        <end position="360"/>
    </location>
</feature>
<proteinExistence type="inferred from homology"/>
<evidence type="ECO:0000313" key="6">
    <source>
        <dbReference type="EMBL" id="QDM46576.1"/>
    </source>
</evidence>
<dbReference type="InterPro" id="IPR058627">
    <property type="entry name" value="MdtA-like_C"/>
</dbReference>
<dbReference type="Gene3D" id="2.40.30.170">
    <property type="match status" value="1"/>
</dbReference>
<protein>
    <submittedName>
        <fullName evidence="6">Efflux RND transporter periplasmic adaptor subunit</fullName>
    </submittedName>
</protein>
<dbReference type="Proteomes" id="UP001209276">
    <property type="component" value="Unassembled WGS sequence"/>
</dbReference>
<dbReference type="EMBL" id="CP041405">
    <property type="protein sequence ID" value="QDM46576.1"/>
    <property type="molecule type" value="Genomic_DNA"/>
</dbReference>
<comment type="similarity">
    <text evidence="1">Belongs to the membrane fusion protein (MFP) (TC 8.A.1) family.</text>
</comment>
<evidence type="ECO:0000259" key="4">
    <source>
        <dbReference type="Pfam" id="PF25967"/>
    </source>
</evidence>
<dbReference type="InterPro" id="IPR006143">
    <property type="entry name" value="RND_pump_MFP"/>
</dbReference>
<dbReference type="Proteomes" id="UP000315377">
    <property type="component" value="Chromosome"/>
</dbReference>
<feature type="region of interest" description="Disordered" evidence="3">
    <location>
        <begin position="250"/>
        <end position="270"/>
    </location>
</feature>
<dbReference type="Pfam" id="PF25967">
    <property type="entry name" value="RND-MFP_C"/>
    <property type="match status" value="1"/>
</dbReference>
<evidence type="ECO:0000313" key="8">
    <source>
        <dbReference type="Proteomes" id="UP001209276"/>
    </source>
</evidence>
<dbReference type="PANTHER" id="PTHR30469:SF33">
    <property type="entry name" value="SLR1207 PROTEIN"/>
    <property type="match status" value="1"/>
</dbReference>
<reference evidence="6 7" key="1">
    <citation type="submission" date="2019-07" db="EMBL/GenBank/DDBJ databases">
        <title>Paenibacillus thiaminolyticus NRRL B-4156.</title>
        <authorList>
            <person name="Hehnly C."/>
            <person name="Zhang L."/>
        </authorList>
    </citation>
    <scope>NUCLEOTIDE SEQUENCE [LARGE SCALE GENOMIC DNA]</scope>
    <source>
        <strain evidence="6 7">NRRL B-4156</strain>
    </source>
</reference>
<keyword evidence="2" id="KW-0175">Coiled coil</keyword>
<accession>A0AAP9E107</accession>
<evidence type="ECO:0000256" key="2">
    <source>
        <dbReference type="SAM" id="Coils"/>
    </source>
</evidence>
<dbReference type="GeneID" id="76999473"/>
<evidence type="ECO:0000313" key="5">
    <source>
        <dbReference type="EMBL" id="MCY9606960.1"/>
    </source>
</evidence>
<feature type="coiled-coil region" evidence="2">
    <location>
        <begin position="118"/>
        <end position="181"/>
    </location>
</feature>
<sequence length="362" mass="40222">MFMKWSTEDSSPRSARKWRRVALALMCGMLLFTSACSLLPDEEEEEVLPTITPPSVSKKPEYEVVRKDMIVPVSMTGKLMSDQEDILFFTLDNKPIKNIYVKNGDSVKKGQVIAELDVDDMKRDLRQKRLQLRAEEVKMKETLRKKDEMDPVEFEEAQILFEQKQQELTDLQTDIDKATLTSPFTGTIVSLTAKKGAMSKKYDPVAIVADTTRLTVAAQPSKDDLKRITPGMEAEVSINSVDGVIKGKVKALPQPSNDNNGGGQGEPPEQDRIDKYMTIEVEKLPKGVTRGMMLSVSVVTNKIKDAIVIPPSALRTIGSRTYVQVADENGSKREVDVEVGVQKPTEIQIIAGLEPGQKVVGR</sequence>
<dbReference type="NCBIfam" id="TIGR01730">
    <property type="entry name" value="RND_mfp"/>
    <property type="match status" value="1"/>
</dbReference>
<reference evidence="5 8" key="2">
    <citation type="submission" date="2022-05" db="EMBL/GenBank/DDBJ databases">
        <title>Genome Sequencing of Bee-Associated Microbes.</title>
        <authorList>
            <person name="Dunlap C."/>
        </authorList>
    </citation>
    <scope>NUCLEOTIDE SEQUENCE [LARGE SCALE GENOMIC DNA]</scope>
    <source>
        <strain evidence="5 8">NRRL B-14613</strain>
    </source>
</reference>
<organism evidence="6 7">
    <name type="scientific">Paenibacillus thiaminolyticus</name>
    <name type="common">Bacillus thiaminolyticus</name>
    <dbReference type="NCBI Taxonomy" id="49283"/>
    <lineage>
        <taxon>Bacteria</taxon>
        <taxon>Bacillati</taxon>
        <taxon>Bacillota</taxon>
        <taxon>Bacilli</taxon>
        <taxon>Bacillales</taxon>
        <taxon>Paenibacillaceae</taxon>
        <taxon>Paenibacillus</taxon>
    </lineage>
</organism>
<evidence type="ECO:0000256" key="3">
    <source>
        <dbReference type="SAM" id="MobiDB-lite"/>
    </source>
</evidence>
<dbReference type="Gene3D" id="2.40.50.100">
    <property type="match status" value="1"/>
</dbReference>
<dbReference type="SUPFAM" id="SSF111369">
    <property type="entry name" value="HlyD-like secretion proteins"/>
    <property type="match status" value="1"/>
</dbReference>
<dbReference type="GO" id="GO:0015562">
    <property type="term" value="F:efflux transmembrane transporter activity"/>
    <property type="evidence" value="ECO:0007669"/>
    <property type="project" value="TreeGrafter"/>
</dbReference>
<dbReference type="GO" id="GO:1990281">
    <property type="term" value="C:efflux pump complex"/>
    <property type="evidence" value="ECO:0007669"/>
    <property type="project" value="TreeGrafter"/>
</dbReference>
<evidence type="ECO:0000313" key="7">
    <source>
        <dbReference type="Proteomes" id="UP000315377"/>
    </source>
</evidence>
<keyword evidence="8" id="KW-1185">Reference proteome</keyword>
<name>A0AAP9E107_PANTH</name>